<evidence type="ECO:0000313" key="2">
    <source>
        <dbReference type="EMBL" id="RGV21172.1"/>
    </source>
</evidence>
<evidence type="ECO:0000313" key="4">
    <source>
        <dbReference type="Proteomes" id="UP000283426"/>
    </source>
</evidence>
<dbReference type="Proteomes" id="UP000283426">
    <property type="component" value="Unassembled WGS sequence"/>
</dbReference>
<gene>
    <name evidence="2" type="ORF">DWW24_15430</name>
    <name evidence="3" type="ORF">DXA53_05125</name>
    <name evidence="1" type="ORF">L0P03_10135</name>
</gene>
<organism evidence="3 5">
    <name type="scientific">Odoribacter splanchnicus</name>
    <dbReference type="NCBI Taxonomy" id="28118"/>
    <lineage>
        <taxon>Bacteria</taxon>
        <taxon>Pseudomonadati</taxon>
        <taxon>Bacteroidota</taxon>
        <taxon>Bacteroidia</taxon>
        <taxon>Bacteroidales</taxon>
        <taxon>Odoribacteraceae</taxon>
        <taxon>Odoribacter</taxon>
    </lineage>
</organism>
<reference evidence="1" key="2">
    <citation type="submission" date="2022-01" db="EMBL/GenBank/DDBJ databases">
        <title>Collection of gut derived symbiotic bacterial strains cultured from healthy donors.</title>
        <authorList>
            <person name="Lin H."/>
            <person name="Kohout C."/>
            <person name="Waligurski E."/>
            <person name="Pamer E.G."/>
        </authorList>
    </citation>
    <scope>NUCLEOTIDE SEQUENCE</scope>
    <source>
        <strain evidence="1">DFI.1.149</strain>
    </source>
</reference>
<dbReference type="EMBL" id="QSCO01000005">
    <property type="protein sequence ID" value="RGY08420.1"/>
    <property type="molecule type" value="Genomic_DNA"/>
</dbReference>
<protein>
    <submittedName>
        <fullName evidence="3">Uncharacterized protein</fullName>
    </submittedName>
</protein>
<comment type="caution">
    <text evidence="3">The sequence shown here is derived from an EMBL/GenBank/DDBJ whole genome shotgun (WGS) entry which is preliminary data.</text>
</comment>
<accession>A0A3D4ZDH9</accession>
<evidence type="ECO:0000313" key="5">
    <source>
        <dbReference type="Proteomes" id="UP000284434"/>
    </source>
</evidence>
<dbReference type="RefSeq" id="WP_013613267.1">
    <property type="nucleotide sequence ID" value="NZ_JADMSC010000036.1"/>
</dbReference>
<dbReference type="Proteomes" id="UP001199750">
    <property type="component" value="Unassembled WGS sequence"/>
</dbReference>
<dbReference type="AlphaFoldDB" id="A0A3D4ZDH9"/>
<proteinExistence type="predicted"/>
<evidence type="ECO:0000313" key="1">
    <source>
        <dbReference type="EMBL" id="MCG4960203.1"/>
    </source>
</evidence>
<dbReference type="Proteomes" id="UP000284434">
    <property type="component" value="Unassembled WGS sequence"/>
</dbReference>
<reference evidence="4 5" key="1">
    <citation type="submission" date="2018-08" db="EMBL/GenBank/DDBJ databases">
        <title>A genome reference for cultivated species of the human gut microbiota.</title>
        <authorList>
            <person name="Zou Y."/>
            <person name="Xue W."/>
            <person name="Luo G."/>
        </authorList>
    </citation>
    <scope>NUCLEOTIDE SEQUENCE [LARGE SCALE GENOMIC DNA]</scope>
    <source>
        <strain evidence="2 4">AF14-6AC</strain>
        <strain evidence="3 5">OF03-11</strain>
    </source>
</reference>
<sequence length="62" mass="7399">MAKIDIRENRAEMPERRNVLRKVISPAVAEVAVEIRTETPEVHDLKVKVYLRKEERKFLFYS</sequence>
<dbReference type="EMBL" id="JAKNDN010000018">
    <property type="protein sequence ID" value="MCG4960203.1"/>
    <property type="molecule type" value="Genomic_DNA"/>
</dbReference>
<name>A0A3D4ZDH9_9BACT</name>
<dbReference type="EMBL" id="QRYW01000036">
    <property type="protein sequence ID" value="RGV21172.1"/>
    <property type="molecule type" value="Genomic_DNA"/>
</dbReference>
<evidence type="ECO:0000313" key="3">
    <source>
        <dbReference type="EMBL" id="RGY08420.1"/>
    </source>
</evidence>
<dbReference type="GeneID" id="61276333"/>